<feature type="region of interest" description="Disordered" evidence="1">
    <location>
        <begin position="76"/>
        <end position="103"/>
    </location>
</feature>
<comment type="caution">
    <text evidence="2">The sequence shown here is derived from an EMBL/GenBank/DDBJ whole genome shotgun (WGS) entry which is preliminary data.</text>
</comment>
<reference evidence="2 3" key="1">
    <citation type="journal article" date="2019" name="Int. J. Syst. Evol. Microbiol.">
        <title>The Global Catalogue of Microorganisms (GCM) 10K type strain sequencing project: providing services to taxonomists for standard genome sequencing and annotation.</title>
        <authorList>
            <consortium name="The Broad Institute Genomics Platform"/>
            <consortium name="The Broad Institute Genome Sequencing Center for Infectious Disease"/>
            <person name="Wu L."/>
            <person name="Ma J."/>
        </authorList>
    </citation>
    <scope>NUCLEOTIDE SEQUENCE [LARGE SCALE GENOMIC DNA]</scope>
    <source>
        <strain evidence="2 3">JCM 11269</strain>
    </source>
</reference>
<proteinExistence type="predicted"/>
<gene>
    <name evidence="2" type="ORF">GCM10009564_24920</name>
</gene>
<accession>A0ABN1SZ72</accession>
<dbReference type="Proteomes" id="UP001501072">
    <property type="component" value="Unassembled WGS sequence"/>
</dbReference>
<dbReference type="EMBL" id="BAAAHU010000020">
    <property type="protein sequence ID" value="GAA1009478.1"/>
    <property type="molecule type" value="Genomic_DNA"/>
</dbReference>
<keyword evidence="3" id="KW-1185">Reference proteome</keyword>
<sequence length="103" mass="11162">MGVGGLQMMQAVGPYDDVVRRGCHGRQAADPVGVVAKASERDELEAPARCCRWVTCSVHPGIVRVSAAWEMIGGEPVSKERMRNEPGRQDEAREQCTGPEQGI</sequence>
<name>A0ABN1SZ72_9ACTN</name>
<protein>
    <submittedName>
        <fullName evidence="2">Uncharacterized protein</fullName>
    </submittedName>
</protein>
<evidence type="ECO:0000313" key="3">
    <source>
        <dbReference type="Proteomes" id="UP001501072"/>
    </source>
</evidence>
<organism evidence="2 3">
    <name type="scientific">Streptomyces thermogriseus</name>
    <dbReference type="NCBI Taxonomy" id="75292"/>
    <lineage>
        <taxon>Bacteria</taxon>
        <taxon>Bacillati</taxon>
        <taxon>Actinomycetota</taxon>
        <taxon>Actinomycetes</taxon>
        <taxon>Kitasatosporales</taxon>
        <taxon>Streptomycetaceae</taxon>
        <taxon>Streptomyces</taxon>
    </lineage>
</organism>
<evidence type="ECO:0000313" key="2">
    <source>
        <dbReference type="EMBL" id="GAA1009478.1"/>
    </source>
</evidence>
<feature type="compositionally biased region" description="Basic and acidic residues" evidence="1">
    <location>
        <begin position="77"/>
        <end position="94"/>
    </location>
</feature>
<evidence type="ECO:0000256" key="1">
    <source>
        <dbReference type="SAM" id="MobiDB-lite"/>
    </source>
</evidence>